<dbReference type="Pfam" id="PF07859">
    <property type="entry name" value="Abhydrolase_3"/>
    <property type="match status" value="1"/>
</dbReference>
<evidence type="ECO:0000313" key="4">
    <source>
        <dbReference type="Proteomes" id="UP001596053"/>
    </source>
</evidence>
<reference evidence="4" key="1">
    <citation type="journal article" date="2019" name="Int. J. Syst. Evol. Microbiol.">
        <title>The Global Catalogue of Microorganisms (GCM) 10K type strain sequencing project: providing services to taxonomists for standard genome sequencing and annotation.</title>
        <authorList>
            <consortium name="The Broad Institute Genomics Platform"/>
            <consortium name="The Broad Institute Genome Sequencing Center for Infectious Disease"/>
            <person name="Wu L."/>
            <person name="Ma J."/>
        </authorList>
    </citation>
    <scope>NUCLEOTIDE SEQUENCE [LARGE SCALE GENOMIC DNA]</scope>
    <source>
        <strain evidence="4">NCAIM B.01391</strain>
    </source>
</reference>
<dbReference type="Proteomes" id="UP001596053">
    <property type="component" value="Unassembled WGS sequence"/>
</dbReference>
<accession>A0ABW0J042</accession>
<dbReference type="InterPro" id="IPR050300">
    <property type="entry name" value="GDXG_lipolytic_enzyme"/>
</dbReference>
<evidence type="ECO:0000259" key="2">
    <source>
        <dbReference type="Pfam" id="PF07859"/>
    </source>
</evidence>
<dbReference type="RefSeq" id="WP_377801085.1">
    <property type="nucleotide sequence ID" value="NZ_JBHSLW010000052.1"/>
</dbReference>
<keyword evidence="4" id="KW-1185">Reference proteome</keyword>
<sequence length="336" mass="36179">MTQSASAQTPVFVDQVSREAIDPRLNPVAREIAVGAARGPGLPAAFPAKRAAFDQVFRDLAGPPVDVANVQDARVRRPDGGEVPVRIYRPASGTLPVLVWTHGGGFEKGGLDSHDAPLRRLANACGCAVVSVGYRLAPEHRFPAQTDDAYAVLTWAAREAAAQRFDGGRIAVGGDSVGGNLASVSAIRARDEGGPSIALQVLFYPVTDVTLSSDSWRRFANGPWLSRAYEENALQRQYLPAGHDQRDPRVSPLYADPRGLPPAFVADAEFDGYRDEGQAYARRLNEAGASVTARIYPGMIHDFFLMTGRLPAARQLVDDAGYELRRAFGTLPTGER</sequence>
<dbReference type="InterPro" id="IPR029058">
    <property type="entry name" value="AB_hydrolase_fold"/>
</dbReference>
<comment type="caution">
    <text evidence="3">The sequence shown here is derived from an EMBL/GenBank/DDBJ whole genome shotgun (WGS) entry which is preliminary data.</text>
</comment>
<gene>
    <name evidence="3" type="ORF">ACFPOB_25195</name>
</gene>
<protein>
    <submittedName>
        <fullName evidence="3">Alpha/beta hydrolase</fullName>
    </submittedName>
</protein>
<name>A0ABW0J042_9HYPH</name>
<dbReference type="Gene3D" id="3.40.50.1820">
    <property type="entry name" value="alpha/beta hydrolase"/>
    <property type="match status" value="1"/>
</dbReference>
<dbReference type="PANTHER" id="PTHR48081">
    <property type="entry name" value="AB HYDROLASE SUPERFAMILY PROTEIN C4A8.06C"/>
    <property type="match status" value="1"/>
</dbReference>
<dbReference type="EMBL" id="JBHSLW010000052">
    <property type="protein sequence ID" value="MFC5422858.1"/>
    <property type="molecule type" value="Genomic_DNA"/>
</dbReference>
<evidence type="ECO:0000256" key="1">
    <source>
        <dbReference type="ARBA" id="ARBA00022801"/>
    </source>
</evidence>
<dbReference type="PANTHER" id="PTHR48081:SF8">
    <property type="entry name" value="ALPHA_BETA HYDROLASE FOLD-3 DOMAIN-CONTAINING PROTEIN-RELATED"/>
    <property type="match status" value="1"/>
</dbReference>
<feature type="domain" description="Alpha/beta hydrolase fold-3" evidence="2">
    <location>
        <begin position="98"/>
        <end position="304"/>
    </location>
</feature>
<organism evidence="3 4">
    <name type="scientific">Bosea eneae</name>
    <dbReference type="NCBI Taxonomy" id="151454"/>
    <lineage>
        <taxon>Bacteria</taxon>
        <taxon>Pseudomonadati</taxon>
        <taxon>Pseudomonadota</taxon>
        <taxon>Alphaproteobacteria</taxon>
        <taxon>Hyphomicrobiales</taxon>
        <taxon>Boseaceae</taxon>
        <taxon>Bosea</taxon>
    </lineage>
</organism>
<dbReference type="SUPFAM" id="SSF53474">
    <property type="entry name" value="alpha/beta-Hydrolases"/>
    <property type="match status" value="1"/>
</dbReference>
<dbReference type="InterPro" id="IPR013094">
    <property type="entry name" value="AB_hydrolase_3"/>
</dbReference>
<evidence type="ECO:0000313" key="3">
    <source>
        <dbReference type="EMBL" id="MFC5422858.1"/>
    </source>
</evidence>
<dbReference type="GO" id="GO:0016787">
    <property type="term" value="F:hydrolase activity"/>
    <property type="evidence" value="ECO:0007669"/>
    <property type="project" value="UniProtKB-KW"/>
</dbReference>
<keyword evidence="1 3" id="KW-0378">Hydrolase</keyword>
<proteinExistence type="predicted"/>